<evidence type="ECO:0000256" key="7">
    <source>
        <dbReference type="ARBA" id="ARBA00022777"/>
    </source>
</evidence>
<dbReference type="Proteomes" id="UP000182367">
    <property type="component" value="Unassembled WGS sequence"/>
</dbReference>
<reference evidence="17 19" key="3">
    <citation type="submission" date="2016-10" db="EMBL/GenBank/DDBJ databases">
        <authorList>
            <person name="Varghese N."/>
            <person name="Submissions S."/>
        </authorList>
    </citation>
    <scope>NUCLEOTIDE SEQUENCE [LARGE SCALE GENOMIC DNA]</scope>
    <source>
        <strain evidence="17 19">Gm-149</strain>
    </source>
</reference>
<accession>A0A1B9DRR1</accession>
<dbReference type="EMBL" id="FNEO01000001">
    <property type="protein sequence ID" value="SDI91281.1"/>
    <property type="molecule type" value="Genomic_DNA"/>
</dbReference>
<dbReference type="InterPro" id="IPR035907">
    <property type="entry name" value="Hppk_sf"/>
</dbReference>
<dbReference type="GO" id="GO:0003848">
    <property type="term" value="F:2-amino-4-hydroxy-6-hydroxymethyldihydropteridine diphosphokinase activity"/>
    <property type="evidence" value="ECO:0007669"/>
    <property type="project" value="UniProtKB-EC"/>
</dbReference>
<evidence type="ECO:0000313" key="19">
    <source>
        <dbReference type="Proteomes" id="UP000182367"/>
    </source>
</evidence>
<reference evidence="16" key="2">
    <citation type="submission" date="2016-03" db="EMBL/GenBank/DDBJ databases">
        <authorList>
            <person name="Ploux O."/>
        </authorList>
    </citation>
    <scope>NUCLEOTIDE SEQUENCE</scope>
    <source>
        <strain evidence="16">NBRC 105008</strain>
    </source>
</reference>
<comment type="pathway">
    <text evidence="1">Cofactor biosynthesis; tetrahydrofolate biosynthesis; 2-amino-4-hydroxy-6-hydroxymethyl-7,8-dihydropteridine diphosphate from 7,8-dihydroneopterin triphosphate: step 4/4.</text>
</comment>
<dbReference type="InterPro" id="IPR027417">
    <property type="entry name" value="P-loop_NTPase"/>
</dbReference>
<dbReference type="Proteomes" id="UP000093226">
    <property type="component" value="Unassembled WGS sequence"/>
</dbReference>
<evidence type="ECO:0000256" key="4">
    <source>
        <dbReference type="ARBA" id="ARBA00016218"/>
    </source>
</evidence>
<dbReference type="Gene3D" id="3.30.70.560">
    <property type="entry name" value="7,8-Dihydro-6-hydroxymethylpterin-pyrophosphokinase HPPK"/>
    <property type="match status" value="1"/>
</dbReference>
<evidence type="ECO:0000256" key="11">
    <source>
        <dbReference type="ARBA" id="ARBA00029766"/>
    </source>
</evidence>
<dbReference type="STRING" id="551990.SAMN05192550_1134"/>
<dbReference type="CDD" id="cd01673">
    <property type="entry name" value="dNK"/>
    <property type="match status" value="1"/>
</dbReference>
<evidence type="ECO:0000256" key="3">
    <source>
        <dbReference type="ARBA" id="ARBA00013253"/>
    </source>
</evidence>
<keyword evidence="6" id="KW-0547">Nucleotide-binding</keyword>
<name>A0A1B9DRR1_9FLAO</name>
<organism evidence="16 18">
    <name type="scientific">Flavobacterium glycines</name>
    <dbReference type="NCBI Taxonomy" id="551990"/>
    <lineage>
        <taxon>Bacteria</taxon>
        <taxon>Pseudomonadati</taxon>
        <taxon>Bacteroidota</taxon>
        <taxon>Flavobacteriia</taxon>
        <taxon>Flavobacteriales</taxon>
        <taxon>Flavobacteriaceae</taxon>
        <taxon>Flavobacterium</taxon>
    </lineage>
</organism>
<evidence type="ECO:0000256" key="1">
    <source>
        <dbReference type="ARBA" id="ARBA00005051"/>
    </source>
</evidence>
<dbReference type="SUPFAM" id="SSF52540">
    <property type="entry name" value="P-loop containing nucleoside triphosphate hydrolases"/>
    <property type="match status" value="1"/>
</dbReference>
<dbReference type="InterPro" id="IPR031314">
    <property type="entry name" value="DNK_dom"/>
</dbReference>
<evidence type="ECO:0000313" key="18">
    <source>
        <dbReference type="Proteomes" id="UP000093226"/>
    </source>
</evidence>
<proteinExistence type="inferred from homology"/>
<dbReference type="Proteomes" id="UP000321579">
    <property type="component" value="Unassembled WGS sequence"/>
</dbReference>
<dbReference type="PANTHER" id="PTHR43071:SF1">
    <property type="entry name" value="2-AMINO-4-HYDROXY-6-HYDROXYMETHYLDIHYDROPTERIDINE PYROPHOSPHOKINASE"/>
    <property type="match status" value="1"/>
</dbReference>
<dbReference type="CDD" id="cd00483">
    <property type="entry name" value="HPPK"/>
    <property type="match status" value="1"/>
</dbReference>
<dbReference type="EC" id="2.7.6.3" evidence="3"/>
<dbReference type="EMBL" id="LVEO01000013">
    <property type="protein sequence ID" value="OCB72374.1"/>
    <property type="molecule type" value="Genomic_DNA"/>
</dbReference>
<dbReference type="InterPro" id="IPR000550">
    <property type="entry name" value="Hppk"/>
</dbReference>
<dbReference type="OrthoDB" id="9776634at2"/>
<dbReference type="GO" id="GO:0005524">
    <property type="term" value="F:ATP binding"/>
    <property type="evidence" value="ECO:0007669"/>
    <property type="project" value="UniProtKB-KW"/>
</dbReference>
<evidence type="ECO:0000256" key="5">
    <source>
        <dbReference type="ARBA" id="ARBA00022679"/>
    </source>
</evidence>
<keyword evidence="7 16" id="KW-0418">Kinase</keyword>
<keyword evidence="5" id="KW-0808">Transferase</keyword>
<comment type="caution">
    <text evidence="16">The sequence shown here is derived from an EMBL/GenBank/DDBJ whole genome shotgun (WGS) entry which is preliminary data.</text>
</comment>
<dbReference type="PANTHER" id="PTHR43071">
    <property type="entry name" value="2-AMINO-4-HYDROXY-6-HYDROXYMETHYLDIHYDROPTERIDINE PYROPHOSPHOKINASE"/>
    <property type="match status" value="1"/>
</dbReference>
<evidence type="ECO:0000313" key="20">
    <source>
        <dbReference type="Proteomes" id="UP000321579"/>
    </source>
</evidence>
<gene>
    <name evidence="16" type="ORF">FBGL_06905</name>
    <name evidence="15" type="ORF">FGL01_05880</name>
    <name evidence="17" type="ORF">SAMN05192550_1134</name>
</gene>
<dbReference type="GO" id="GO:0046656">
    <property type="term" value="P:folic acid biosynthetic process"/>
    <property type="evidence" value="ECO:0007669"/>
    <property type="project" value="UniProtKB-KW"/>
</dbReference>
<dbReference type="NCBIfam" id="TIGR01498">
    <property type="entry name" value="folK"/>
    <property type="match status" value="1"/>
</dbReference>
<dbReference type="UniPathway" id="UPA00077">
    <property type="reaction ID" value="UER00155"/>
</dbReference>
<dbReference type="AlphaFoldDB" id="A0A1B9DRR1"/>
<dbReference type="RefSeq" id="WP_066326887.1">
    <property type="nucleotide sequence ID" value="NZ_BJVF01000001.1"/>
</dbReference>
<evidence type="ECO:0000313" key="16">
    <source>
        <dbReference type="EMBL" id="OCB72374.1"/>
    </source>
</evidence>
<evidence type="ECO:0000313" key="17">
    <source>
        <dbReference type="EMBL" id="SDI91281.1"/>
    </source>
</evidence>
<dbReference type="EMBL" id="BJVF01000001">
    <property type="protein sequence ID" value="GEL09849.1"/>
    <property type="molecule type" value="Genomic_DNA"/>
</dbReference>
<dbReference type="GO" id="GO:0016301">
    <property type="term" value="F:kinase activity"/>
    <property type="evidence" value="ECO:0007669"/>
    <property type="project" value="UniProtKB-KW"/>
</dbReference>
<evidence type="ECO:0000259" key="14">
    <source>
        <dbReference type="Pfam" id="PF01712"/>
    </source>
</evidence>
<keyword evidence="8" id="KW-0067">ATP-binding</keyword>
<dbReference type="Pfam" id="PF01288">
    <property type="entry name" value="HPPK"/>
    <property type="match status" value="1"/>
</dbReference>
<comment type="similarity">
    <text evidence="2">Belongs to the HPPK family.</text>
</comment>
<keyword evidence="19" id="KW-1185">Reference proteome</keyword>
<evidence type="ECO:0000256" key="8">
    <source>
        <dbReference type="ARBA" id="ARBA00022840"/>
    </source>
</evidence>
<evidence type="ECO:0000256" key="12">
    <source>
        <dbReference type="ARBA" id="ARBA00033413"/>
    </source>
</evidence>
<comment type="function">
    <text evidence="10">Catalyzes the transfer of pyrophosphate from adenosine triphosphate (ATP) to 6-hydroxymethyl-7,8-dihydropterin, an enzymatic step in folate biosynthesis pathway.</text>
</comment>
<dbReference type="Pfam" id="PF01712">
    <property type="entry name" value="dNK"/>
    <property type="match status" value="1"/>
</dbReference>
<evidence type="ECO:0000256" key="9">
    <source>
        <dbReference type="ARBA" id="ARBA00022909"/>
    </source>
</evidence>
<dbReference type="Gene3D" id="3.40.50.300">
    <property type="entry name" value="P-loop containing nucleotide triphosphate hydrolases"/>
    <property type="match status" value="1"/>
</dbReference>
<dbReference type="SUPFAM" id="SSF55083">
    <property type="entry name" value="6-hydroxymethyl-7,8-dihydropterin pyrophosphokinase, HPPK"/>
    <property type="match status" value="1"/>
</dbReference>
<reference evidence="15 20" key="4">
    <citation type="submission" date="2019-07" db="EMBL/GenBank/DDBJ databases">
        <title>Whole genome shotgun sequence of Flavobacterium glycines NBRC 105008.</title>
        <authorList>
            <person name="Hosoyama A."/>
            <person name="Uohara A."/>
            <person name="Ohji S."/>
            <person name="Ichikawa N."/>
        </authorList>
    </citation>
    <scope>NUCLEOTIDE SEQUENCE [LARGE SCALE GENOMIC DNA]</scope>
    <source>
        <strain evidence="15 20">NBRC 105008</strain>
    </source>
</reference>
<keyword evidence="9" id="KW-0289">Folate biosynthesis</keyword>
<dbReference type="GO" id="GO:0046654">
    <property type="term" value="P:tetrahydrofolate biosynthetic process"/>
    <property type="evidence" value="ECO:0007669"/>
    <property type="project" value="UniProtKB-UniPathway"/>
</dbReference>
<evidence type="ECO:0000256" key="10">
    <source>
        <dbReference type="ARBA" id="ARBA00029409"/>
    </source>
</evidence>
<feature type="domain" description="Deoxynucleoside kinase" evidence="14">
    <location>
        <begin position="181"/>
        <end position="376"/>
    </location>
</feature>
<evidence type="ECO:0000256" key="2">
    <source>
        <dbReference type="ARBA" id="ARBA00005810"/>
    </source>
</evidence>
<reference evidence="18" key="1">
    <citation type="submission" date="2016-03" db="EMBL/GenBank/DDBJ databases">
        <title>Draft genome sequence of Paenibacillus glacialis DSM 22343.</title>
        <authorList>
            <person name="Shin S.-K."/>
            <person name="Yi H."/>
        </authorList>
    </citation>
    <scope>NUCLEOTIDE SEQUENCE [LARGE SCALE GENOMIC DNA]</scope>
    <source>
        <strain evidence="18">NBRC 105008</strain>
    </source>
</reference>
<feature type="domain" description="7,8-dihydro-6-hydroxymethylpterin-pyrophosphokinase" evidence="13">
    <location>
        <begin position="8"/>
        <end position="134"/>
    </location>
</feature>
<evidence type="ECO:0000259" key="13">
    <source>
        <dbReference type="Pfam" id="PF01288"/>
    </source>
</evidence>
<evidence type="ECO:0000313" key="15">
    <source>
        <dbReference type="EMBL" id="GEL09849.1"/>
    </source>
</evidence>
<sequence>MKAQHQVILSIGSNQGDRLAAIKESVALIHEEIGTVIQVSQVYETAAWGFDSDAFYNCALILHSHFSAAEVLLKALAIEKQLGRIRNNENGYQSRIIDIDMVAFDEVIIDTETLTIPHPLMQNRKFVLLPFQDLMVNWTHPILKKSISELVALCEDDGECIAVASIENPLQKFDFSNLHYIAFEGNIGAGKTTLVTKIAQDFKANTLLERFSDNSFLAKFYKNPVRYAFPLELSFLVDRYEQLSKDLTLLDLKKESLVADYHVFKSLIFAKVTLEDEEYQLYRNLFDIIYKEIPKPDLYVYLLQHPERLLENIKKRGRDYEQEISAEYLDKINSAYLDYLNRQKDLNILVIDVTNKDFVNNQSDYLFILEEIQKKINS</sequence>
<evidence type="ECO:0000256" key="6">
    <source>
        <dbReference type="ARBA" id="ARBA00022741"/>
    </source>
</evidence>
<protein>
    <recommendedName>
        <fullName evidence="4">2-amino-4-hydroxy-6-hydroxymethyldihydropteridine pyrophosphokinase</fullName>
        <ecNumber evidence="3">2.7.6.3</ecNumber>
    </recommendedName>
    <alternativeName>
        <fullName evidence="11">6-hydroxymethyl-7,8-dihydropterin pyrophosphokinase</fullName>
    </alternativeName>
    <alternativeName>
        <fullName evidence="12">7,8-dihydro-6-hydroxymethylpterin-pyrophosphokinase</fullName>
    </alternativeName>
</protein>